<proteinExistence type="predicted"/>
<comment type="caution">
    <text evidence="1">The sequence shown here is derived from an EMBL/GenBank/DDBJ whole genome shotgun (WGS) entry which is preliminary data.</text>
</comment>
<organism evidence="1 2">
    <name type="scientific">Melastoma candidum</name>
    <dbReference type="NCBI Taxonomy" id="119954"/>
    <lineage>
        <taxon>Eukaryota</taxon>
        <taxon>Viridiplantae</taxon>
        <taxon>Streptophyta</taxon>
        <taxon>Embryophyta</taxon>
        <taxon>Tracheophyta</taxon>
        <taxon>Spermatophyta</taxon>
        <taxon>Magnoliopsida</taxon>
        <taxon>eudicotyledons</taxon>
        <taxon>Gunneridae</taxon>
        <taxon>Pentapetalae</taxon>
        <taxon>rosids</taxon>
        <taxon>malvids</taxon>
        <taxon>Myrtales</taxon>
        <taxon>Melastomataceae</taxon>
        <taxon>Melastomatoideae</taxon>
        <taxon>Melastomateae</taxon>
        <taxon>Melastoma</taxon>
    </lineage>
</organism>
<accession>A0ACB9QEY1</accession>
<protein>
    <submittedName>
        <fullName evidence="1">Uncharacterized protein</fullName>
    </submittedName>
</protein>
<keyword evidence="2" id="KW-1185">Reference proteome</keyword>
<name>A0ACB9QEY1_9MYRT</name>
<evidence type="ECO:0000313" key="1">
    <source>
        <dbReference type="EMBL" id="KAI4365084.1"/>
    </source>
</evidence>
<gene>
    <name evidence="1" type="ORF">MLD38_021103</name>
</gene>
<reference evidence="2" key="1">
    <citation type="journal article" date="2023" name="Front. Plant Sci.">
        <title>Chromosomal-level genome assembly of Melastoma candidum provides insights into trichome evolution.</title>
        <authorList>
            <person name="Zhong Y."/>
            <person name="Wu W."/>
            <person name="Sun C."/>
            <person name="Zou P."/>
            <person name="Liu Y."/>
            <person name="Dai S."/>
            <person name="Zhou R."/>
        </authorList>
    </citation>
    <scope>NUCLEOTIDE SEQUENCE [LARGE SCALE GENOMIC DNA]</scope>
</reference>
<sequence length="98" mass="10298">MASTGRSMAIYVRVILSLILVLLLTACVSGRDSNVEPEGASNPSQTTLTCSSPYGVQSGDTCFDIAKQAGLDTAQFLAINPNLVCGKLFVGQWVCIKA</sequence>
<dbReference type="Proteomes" id="UP001057402">
    <property type="component" value="Chromosome 6"/>
</dbReference>
<evidence type="ECO:0000313" key="2">
    <source>
        <dbReference type="Proteomes" id="UP001057402"/>
    </source>
</evidence>
<dbReference type="EMBL" id="CM042885">
    <property type="protein sequence ID" value="KAI4365084.1"/>
    <property type="molecule type" value="Genomic_DNA"/>
</dbReference>